<proteinExistence type="predicted"/>
<accession>A0AAW0GXE0</accession>
<dbReference type="AlphaFoldDB" id="A0AAW0GXE0"/>
<dbReference type="EMBL" id="JASBNA010000002">
    <property type="protein sequence ID" value="KAK7694420.1"/>
    <property type="molecule type" value="Genomic_DNA"/>
</dbReference>
<dbReference type="Proteomes" id="UP001385951">
    <property type="component" value="Unassembled WGS sequence"/>
</dbReference>
<evidence type="ECO:0000313" key="2">
    <source>
        <dbReference type="Proteomes" id="UP001385951"/>
    </source>
</evidence>
<evidence type="ECO:0000313" key="1">
    <source>
        <dbReference type="EMBL" id="KAK7694420.1"/>
    </source>
</evidence>
<sequence>MPETNHDYEPKENSRNLMKQTKNNVQDIQCMISFTSLYYEVHGGLNFGTCSTVNLTSSSPEVNQKPYNKRRSAYSATNKYIETHLPLDVVYLKTPQVTPFSPFTSYNMVPIGGNMLVKYE</sequence>
<organism evidence="1 2">
    <name type="scientific">Cerrena zonata</name>
    <dbReference type="NCBI Taxonomy" id="2478898"/>
    <lineage>
        <taxon>Eukaryota</taxon>
        <taxon>Fungi</taxon>
        <taxon>Dikarya</taxon>
        <taxon>Basidiomycota</taxon>
        <taxon>Agaricomycotina</taxon>
        <taxon>Agaricomycetes</taxon>
        <taxon>Polyporales</taxon>
        <taxon>Cerrenaceae</taxon>
        <taxon>Cerrena</taxon>
    </lineage>
</organism>
<gene>
    <name evidence="1" type="ORF">QCA50_001606</name>
</gene>
<reference evidence="1 2" key="1">
    <citation type="submission" date="2022-09" db="EMBL/GenBank/DDBJ databases">
        <authorList>
            <person name="Palmer J.M."/>
        </authorList>
    </citation>
    <scope>NUCLEOTIDE SEQUENCE [LARGE SCALE GENOMIC DNA]</scope>
    <source>
        <strain evidence="1 2">DSM 7382</strain>
    </source>
</reference>
<keyword evidence="2" id="KW-1185">Reference proteome</keyword>
<name>A0AAW0GXE0_9APHY</name>
<comment type="caution">
    <text evidence="1">The sequence shown here is derived from an EMBL/GenBank/DDBJ whole genome shotgun (WGS) entry which is preliminary data.</text>
</comment>
<protein>
    <submittedName>
        <fullName evidence="1">Uncharacterized protein</fullName>
    </submittedName>
</protein>